<name>A0A8C4QR60_EPTBU</name>
<feature type="compositionally biased region" description="Basic and acidic residues" evidence="4">
    <location>
        <begin position="81"/>
        <end position="91"/>
    </location>
</feature>
<evidence type="ECO:0000256" key="5">
    <source>
        <dbReference type="SAM" id="Phobius"/>
    </source>
</evidence>
<dbReference type="PANTHER" id="PTHR14396:SF10">
    <property type="entry name" value="CLASPIN"/>
    <property type="match status" value="1"/>
</dbReference>
<evidence type="ECO:0000313" key="7">
    <source>
        <dbReference type="Proteomes" id="UP000694388"/>
    </source>
</evidence>
<dbReference type="InterPro" id="IPR024146">
    <property type="entry name" value="Claspin"/>
</dbReference>
<dbReference type="AlphaFoldDB" id="A0A8C4QR60"/>
<protein>
    <submittedName>
        <fullName evidence="6">Uncharacterized protein</fullName>
    </submittedName>
</protein>
<feature type="region of interest" description="Disordered" evidence="4">
    <location>
        <begin position="168"/>
        <end position="188"/>
    </location>
</feature>
<feature type="region of interest" description="Disordered" evidence="4">
    <location>
        <begin position="232"/>
        <end position="254"/>
    </location>
</feature>
<dbReference type="GeneTree" id="ENSGT00390000012738"/>
<accession>A0A8C4QR60</accession>
<feature type="compositionally biased region" description="Basic and acidic residues" evidence="4">
    <location>
        <begin position="533"/>
        <end position="552"/>
    </location>
</feature>
<keyword evidence="5" id="KW-0472">Membrane</keyword>
<dbReference type="GO" id="GO:0007095">
    <property type="term" value="P:mitotic G2 DNA damage checkpoint signaling"/>
    <property type="evidence" value="ECO:0007669"/>
    <property type="project" value="TreeGrafter"/>
</dbReference>
<evidence type="ECO:0000256" key="4">
    <source>
        <dbReference type="SAM" id="MobiDB-lite"/>
    </source>
</evidence>
<dbReference type="GO" id="GO:0010997">
    <property type="term" value="F:anaphase-promoting complex binding"/>
    <property type="evidence" value="ECO:0007669"/>
    <property type="project" value="TreeGrafter"/>
</dbReference>
<dbReference type="Ensembl" id="ENSEBUT00000018791.1">
    <property type="protein sequence ID" value="ENSEBUP00000018215.1"/>
    <property type="gene ID" value="ENSEBUG00000011374.1"/>
</dbReference>
<evidence type="ECO:0000256" key="3">
    <source>
        <dbReference type="ARBA" id="ARBA00023242"/>
    </source>
</evidence>
<keyword evidence="5" id="KW-1133">Transmembrane helix</keyword>
<evidence type="ECO:0000256" key="1">
    <source>
        <dbReference type="ARBA" id="ARBA00004123"/>
    </source>
</evidence>
<dbReference type="Proteomes" id="UP000694388">
    <property type="component" value="Unplaced"/>
</dbReference>
<dbReference type="PANTHER" id="PTHR14396">
    <property type="entry name" value="CLASPIN"/>
    <property type="match status" value="1"/>
</dbReference>
<feature type="region of interest" description="Disordered" evidence="4">
    <location>
        <begin position="46"/>
        <end position="91"/>
    </location>
</feature>
<evidence type="ECO:0000256" key="2">
    <source>
        <dbReference type="ARBA" id="ARBA00022553"/>
    </source>
</evidence>
<keyword evidence="5" id="KW-0812">Transmembrane</keyword>
<feature type="compositionally biased region" description="Basic and acidic residues" evidence="4">
    <location>
        <begin position="440"/>
        <end position="451"/>
    </location>
</feature>
<organism evidence="6 7">
    <name type="scientific">Eptatretus burgeri</name>
    <name type="common">Inshore hagfish</name>
    <dbReference type="NCBI Taxonomy" id="7764"/>
    <lineage>
        <taxon>Eukaryota</taxon>
        <taxon>Metazoa</taxon>
        <taxon>Chordata</taxon>
        <taxon>Craniata</taxon>
        <taxon>Vertebrata</taxon>
        <taxon>Cyclostomata</taxon>
        <taxon>Myxini</taxon>
        <taxon>Myxiniformes</taxon>
        <taxon>Myxinidae</taxon>
        <taxon>Eptatretinae</taxon>
        <taxon>Eptatretus</taxon>
    </lineage>
</organism>
<dbReference type="GO" id="GO:0005634">
    <property type="term" value="C:nucleus"/>
    <property type="evidence" value="ECO:0007669"/>
    <property type="project" value="UniProtKB-SubCell"/>
</dbReference>
<proteinExistence type="predicted"/>
<feature type="compositionally biased region" description="Polar residues" evidence="4">
    <location>
        <begin position="109"/>
        <end position="123"/>
    </location>
</feature>
<feature type="region of interest" description="Disordered" evidence="4">
    <location>
        <begin position="501"/>
        <end position="562"/>
    </location>
</feature>
<reference evidence="6" key="2">
    <citation type="submission" date="2025-09" db="UniProtKB">
        <authorList>
            <consortium name="Ensembl"/>
        </authorList>
    </citation>
    <scope>IDENTIFICATION</scope>
</reference>
<dbReference type="GO" id="GO:0033314">
    <property type="term" value="P:mitotic DNA replication checkpoint signaling"/>
    <property type="evidence" value="ECO:0007669"/>
    <property type="project" value="TreeGrafter"/>
</dbReference>
<feature type="region of interest" description="Disordered" evidence="4">
    <location>
        <begin position="103"/>
        <end position="123"/>
    </location>
</feature>
<feature type="compositionally biased region" description="Acidic residues" evidence="4">
    <location>
        <begin position="506"/>
        <end position="516"/>
    </location>
</feature>
<keyword evidence="2" id="KW-0597">Phosphoprotein</keyword>
<sequence>MHFLILLELFYFYFFSPLLLYFGMCMSFTDGTAAFSAGSNRKLRRVRNTMSDSDSETCLTLNSEREDQSQNESKGRRRSRRDGAKETVKQIKKKNDAKLLKKKEIKQNPNNSEEAVQISQNDSALPFADSDLFDRELSDGEEDSVNAIKALVKNKVLKSKKQHLPAVTNDEDEKAIPQLNKDPPKRAERKAAKVSKAALQQIHSETQRLIRESNTSLPYHLPEPKTIHDFFKRRSHQPGNSGISSRYSKTQPNSLTNDVNLSGDFHLVSTTEGTPDKPELSATPEANNENMGVQACVSIEVLEESGNFQEERNGNFTEAADQHFIEPSHGPLLAAVIETPDKTGDECATSNNKTSAENVACSNTSNGGDKQVNVVSAVHSLLEKPKTLGVDFTVQPRISAPANNFIDLTEVPNTGMEKFQQRFLRHVVASANPPAGNGKQETDKLAGERSMENALTSSHASLREKPGAGRLLLKAKLREEMRKRRETERCRRWEAYNKETGKGFEEDVEEEEEVPDLGEKCDRTNDSDLELDPELKTSKDEGRKEESFHFETAESLQQEDDLENLSMLPANEGHSRKIYPTISEASLVLFEHTNSGSHIQSFEGSIRLGECGQEELCADSDEEHGYGHDSSFDLSSSTIPPYQPLACSQANSNFRSPSPNLVSPLSQYQIPCGSSVTMSSGKCSEIQLPVENSQDLYQMSLDPILGLGASQAGDLNFRFSLNEDMDSETCGPTTDRLVERFHMPNSKRKLNLESLEENAMDGNMDELLVLCSGSFPSPCDERDSRSAEVLPSKIMDISIDEGEGGMSELLELCSGKFPSQESRLWNSSTKMCDVEKVADTGQTDSKTSLHAET</sequence>
<feature type="region of interest" description="Disordered" evidence="4">
    <location>
        <begin position="429"/>
        <end position="468"/>
    </location>
</feature>
<keyword evidence="3" id="KW-0539">Nucleus</keyword>
<feature type="compositionally biased region" description="Basic and acidic residues" evidence="4">
    <location>
        <begin position="517"/>
        <end position="526"/>
    </location>
</feature>
<feature type="compositionally biased region" description="Polar residues" evidence="4">
    <location>
        <begin position="237"/>
        <end position="254"/>
    </location>
</feature>
<evidence type="ECO:0000313" key="6">
    <source>
        <dbReference type="Ensembl" id="ENSEBUP00000018215.1"/>
    </source>
</evidence>
<feature type="transmembrane region" description="Helical" evidence="5">
    <location>
        <begin position="12"/>
        <end position="37"/>
    </location>
</feature>
<comment type="subcellular location">
    <subcellularLocation>
        <location evidence="1">Nucleus</location>
    </subcellularLocation>
</comment>
<keyword evidence="7" id="KW-1185">Reference proteome</keyword>
<reference evidence="6" key="1">
    <citation type="submission" date="2025-08" db="UniProtKB">
        <authorList>
            <consortium name="Ensembl"/>
        </authorList>
    </citation>
    <scope>IDENTIFICATION</scope>
</reference>
<feature type="compositionally biased region" description="Polar residues" evidence="4">
    <location>
        <begin position="48"/>
        <end position="62"/>
    </location>
</feature>